<accession>A0A383CQP3</accession>
<protein>
    <recommendedName>
        <fullName evidence="2">PKD domain-containing protein</fullName>
    </recommendedName>
</protein>
<organism evidence="1">
    <name type="scientific">marine metagenome</name>
    <dbReference type="NCBI Taxonomy" id="408172"/>
    <lineage>
        <taxon>unclassified sequences</taxon>
        <taxon>metagenomes</taxon>
        <taxon>ecological metagenomes</taxon>
    </lineage>
</organism>
<proteinExistence type="predicted"/>
<feature type="non-terminal residue" evidence="1">
    <location>
        <position position="107"/>
    </location>
</feature>
<dbReference type="Gene3D" id="2.60.40.10">
    <property type="entry name" value="Immunoglobulins"/>
    <property type="match status" value="1"/>
</dbReference>
<evidence type="ECO:0000313" key="1">
    <source>
        <dbReference type="EMBL" id="SVE34379.1"/>
    </source>
</evidence>
<name>A0A383CQP3_9ZZZZ</name>
<dbReference type="AlphaFoldDB" id="A0A383CQP3"/>
<dbReference type="EMBL" id="UINC01210758">
    <property type="protein sequence ID" value="SVE34379.1"/>
    <property type="molecule type" value="Genomic_DNA"/>
</dbReference>
<gene>
    <name evidence="1" type="ORF">METZ01_LOCUS487233</name>
</gene>
<reference evidence="1" key="1">
    <citation type="submission" date="2018-05" db="EMBL/GenBank/DDBJ databases">
        <authorList>
            <person name="Lanie J.A."/>
            <person name="Ng W.-L."/>
            <person name="Kazmierczak K.M."/>
            <person name="Andrzejewski T.M."/>
            <person name="Davidsen T.M."/>
            <person name="Wayne K.J."/>
            <person name="Tettelin H."/>
            <person name="Glass J.I."/>
            <person name="Rusch D."/>
            <person name="Podicherti R."/>
            <person name="Tsui H.-C.T."/>
            <person name="Winkler M.E."/>
        </authorList>
    </citation>
    <scope>NUCLEOTIDE SEQUENCE</scope>
</reference>
<dbReference type="InterPro" id="IPR013783">
    <property type="entry name" value="Ig-like_fold"/>
</dbReference>
<sequence length="107" mass="11392">MFLHFAIPVRAVFFFALSGLLLQCSVPPAPPAPNQAPVAEAGADQQAALAQEVSVDGSLSTDHESTSLSFTWRAASENPVPTVFPETQPRFSFTPSVAGTYIFILIV</sequence>
<dbReference type="Pfam" id="PF22352">
    <property type="entry name" value="K319L-like_PKD"/>
    <property type="match status" value="1"/>
</dbReference>
<evidence type="ECO:0008006" key="2">
    <source>
        <dbReference type="Google" id="ProtNLM"/>
    </source>
</evidence>